<organism evidence="1 2">
    <name type="scientific">Heyndrickxia coagulans DSM 1 = ATCC 7050</name>
    <dbReference type="NCBI Taxonomy" id="1121088"/>
    <lineage>
        <taxon>Bacteria</taxon>
        <taxon>Bacillati</taxon>
        <taxon>Bacillota</taxon>
        <taxon>Bacilli</taxon>
        <taxon>Bacillales</taxon>
        <taxon>Bacillaceae</taxon>
        <taxon>Heyndrickxia</taxon>
    </lineage>
</organism>
<accession>A0A8B4BUH2</accession>
<evidence type="ECO:0000313" key="1">
    <source>
        <dbReference type="EMBL" id="SHF19317.1"/>
    </source>
</evidence>
<proteinExistence type="predicted"/>
<sequence length="60" mass="7120">MLAMPEIHHIKHLREKKGLSLSEIVRRTGFNWRTVKKYADGDISVRQKIKRKRGMMEEEG</sequence>
<evidence type="ECO:0000313" key="2">
    <source>
        <dbReference type="Proteomes" id="UP000184029"/>
    </source>
</evidence>
<name>A0A8B4BUH2_HEYCO</name>
<dbReference type="AlphaFoldDB" id="A0A8B4BUH2"/>
<dbReference type="EMBL" id="FQUB01000026">
    <property type="protein sequence ID" value="SHF19317.1"/>
    <property type="molecule type" value="Genomic_DNA"/>
</dbReference>
<dbReference type="SUPFAM" id="SSF47413">
    <property type="entry name" value="lambda repressor-like DNA-binding domains"/>
    <property type="match status" value="1"/>
</dbReference>
<protein>
    <submittedName>
        <fullName evidence="1">Uncharacterized protein</fullName>
    </submittedName>
</protein>
<dbReference type="Proteomes" id="UP000184029">
    <property type="component" value="Unassembled WGS sequence"/>
</dbReference>
<dbReference type="GO" id="GO:0003677">
    <property type="term" value="F:DNA binding"/>
    <property type="evidence" value="ECO:0007669"/>
    <property type="project" value="InterPro"/>
</dbReference>
<reference evidence="1 2" key="1">
    <citation type="submission" date="2016-11" db="EMBL/GenBank/DDBJ databases">
        <authorList>
            <person name="Varghese N."/>
            <person name="Submissions S."/>
        </authorList>
    </citation>
    <scope>NUCLEOTIDE SEQUENCE [LARGE SCALE GENOMIC DNA]</scope>
    <source>
        <strain evidence="1 2">DSM 1</strain>
    </source>
</reference>
<dbReference type="InterPro" id="IPR010982">
    <property type="entry name" value="Lambda_DNA-bd_dom_sf"/>
</dbReference>
<feature type="non-terminal residue" evidence="1">
    <location>
        <position position="60"/>
    </location>
</feature>
<comment type="caution">
    <text evidence="1">The sequence shown here is derived from an EMBL/GenBank/DDBJ whole genome shotgun (WGS) entry which is preliminary data.</text>
</comment>
<gene>
    <name evidence="1" type="ORF">SAMN02745208_01547</name>
</gene>